<reference evidence="6" key="1">
    <citation type="submission" date="2020-08" db="EMBL/GenBank/DDBJ databases">
        <title>Pontibacter sp. SD6 16S ribosomal RNA gene Genome sequencing and assembly.</title>
        <authorList>
            <person name="Kang M."/>
        </authorList>
    </citation>
    <scope>NUCLEOTIDE SEQUENCE</scope>
    <source>
        <strain evidence="6">SD6</strain>
    </source>
</reference>
<proteinExistence type="inferred from homology"/>
<dbReference type="InterPro" id="IPR029044">
    <property type="entry name" value="Nucleotide-diphossugar_trans"/>
</dbReference>
<dbReference type="InterPro" id="IPR001173">
    <property type="entry name" value="Glyco_trans_2-like"/>
</dbReference>
<dbReference type="Proteomes" id="UP000603640">
    <property type="component" value="Unassembled WGS sequence"/>
</dbReference>
<keyword evidence="7" id="KW-1185">Reference proteome</keyword>
<keyword evidence="4" id="KW-0472">Membrane</keyword>
<feature type="transmembrane region" description="Helical" evidence="4">
    <location>
        <begin position="340"/>
        <end position="365"/>
    </location>
</feature>
<protein>
    <submittedName>
        <fullName evidence="6">Glycosyltransferase</fullName>
    </submittedName>
</protein>
<gene>
    <name evidence="6" type="ORF">H8S84_16195</name>
</gene>
<evidence type="ECO:0000313" key="7">
    <source>
        <dbReference type="Proteomes" id="UP000603640"/>
    </source>
</evidence>
<evidence type="ECO:0000313" key="6">
    <source>
        <dbReference type="EMBL" id="MBC5994390.1"/>
    </source>
</evidence>
<dbReference type="PANTHER" id="PTHR43630:SF1">
    <property type="entry name" value="POLY-BETA-1,6-N-ACETYL-D-GLUCOSAMINE SYNTHASE"/>
    <property type="match status" value="1"/>
</dbReference>
<dbReference type="SUPFAM" id="SSF53448">
    <property type="entry name" value="Nucleotide-diphospho-sugar transferases"/>
    <property type="match status" value="1"/>
</dbReference>
<keyword evidence="4" id="KW-0812">Transmembrane</keyword>
<feature type="domain" description="Glycosyltransferase 2-like" evidence="5">
    <location>
        <begin position="42"/>
        <end position="213"/>
    </location>
</feature>
<evidence type="ECO:0000256" key="4">
    <source>
        <dbReference type="SAM" id="Phobius"/>
    </source>
</evidence>
<keyword evidence="2" id="KW-0328">Glycosyltransferase</keyword>
<keyword evidence="3" id="KW-0808">Transferase</keyword>
<evidence type="ECO:0000259" key="5">
    <source>
        <dbReference type="Pfam" id="PF00535"/>
    </source>
</evidence>
<evidence type="ECO:0000256" key="2">
    <source>
        <dbReference type="ARBA" id="ARBA00022676"/>
    </source>
</evidence>
<feature type="transmembrane region" description="Helical" evidence="4">
    <location>
        <begin position="310"/>
        <end position="328"/>
    </location>
</feature>
<comment type="similarity">
    <text evidence="1">Belongs to the glycosyltransferase 2 family.</text>
</comment>
<feature type="transmembrane region" description="Helical" evidence="4">
    <location>
        <begin position="284"/>
        <end position="305"/>
    </location>
</feature>
<sequence>MIWLLSLSLLAYAWVVLRRLVAWVKMAATTLPDGYIPKTTISVIIPVRNEAANIVALLQDLEAQQYPKELFEVLVVDDHSTDSTLQLLHQYNLGSTMSMRVLDLGDVAGKSMKKEAVKYGVEQATGELLVLTDGDCRVGPEWLQQYAHTYETKQPYFISGPVCFHNTHTTFERMQLVEFASLIGIGGASLALNKPNMCNGANLAYPKFIFEKVGGFSGNDGIASGDDEFLLHKVQQQFPGKAVFLKNNKALVYTDARKSLISFLSQRVRWASKWRSYQSINVQLVALVVFLVNFLLFLSIPFFLFGHLPLLVFVAAYIAKFAIDFLFLERILSFLNKKEYVWHMLPLQLVYVPYVVFTGVAGLFGRYRWKGRTIRN</sequence>
<evidence type="ECO:0000256" key="3">
    <source>
        <dbReference type="ARBA" id="ARBA00022679"/>
    </source>
</evidence>
<keyword evidence="4" id="KW-1133">Transmembrane helix</keyword>
<dbReference type="GO" id="GO:0016757">
    <property type="term" value="F:glycosyltransferase activity"/>
    <property type="evidence" value="ECO:0007669"/>
    <property type="project" value="UniProtKB-KW"/>
</dbReference>
<organism evidence="6 7">
    <name type="scientific">Pontibacter cellulosilyticus</name>
    <dbReference type="NCBI Taxonomy" id="1720253"/>
    <lineage>
        <taxon>Bacteria</taxon>
        <taxon>Pseudomonadati</taxon>
        <taxon>Bacteroidota</taxon>
        <taxon>Cytophagia</taxon>
        <taxon>Cytophagales</taxon>
        <taxon>Hymenobacteraceae</taxon>
        <taxon>Pontibacter</taxon>
    </lineage>
</organism>
<evidence type="ECO:0000256" key="1">
    <source>
        <dbReference type="ARBA" id="ARBA00006739"/>
    </source>
</evidence>
<comment type="caution">
    <text evidence="6">The sequence shown here is derived from an EMBL/GenBank/DDBJ whole genome shotgun (WGS) entry which is preliminary data.</text>
</comment>
<name>A0A923SPQ6_9BACT</name>
<dbReference type="PANTHER" id="PTHR43630">
    <property type="entry name" value="POLY-BETA-1,6-N-ACETYL-D-GLUCOSAMINE SYNTHASE"/>
    <property type="match status" value="1"/>
</dbReference>
<dbReference type="Gene3D" id="3.90.550.10">
    <property type="entry name" value="Spore Coat Polysaccharide Biosynthesis Protein SpsA, Chain A"/>
    <property type="match status" value="1"/>
</dbReference>
<dbReference type="AlphaFoldDB" id="A0A923SPQ6"/>
<dbReference type="Pfam" id="PF00535">
    <property type="entry name" value="Glycos_transf_2"/>
    <property type="match status" value="1"/>
</dbReference>
<accession>A0A923SPQ6</accession>
<dbReference type="EMBL" id="JACRVF010000005">
    <property type="protein sequence ID" value="MBC5994390.1"/>
    <property type="molecule type" value="Genomic_DNA"/>
</dbReference>